<keyword evidence="2" id="KW-0645">Protease</keyword>
<comment type="similarity">
    <text evidence="1">Belongs to the DeSI family.</text>
</comment>
<dbReference type="SMART" id="SM01179">
    <property type="entry name" value="DUF862"/>
    <property type="match status" value="1"/>
</dbReference>
<dbReference type="InterPro" id="IPR013766">
    <property type="entry name" value="Thioredoxin_domain"/>
</dbReference>
<evidence type="ECO:0000256" key="5">
    <source>
        <dbReference type="SAM" id="SignalP"/>
    </source>
</evidence>
<feature type="domain" description="PPPDE" evidence="6">
    <location>
        <begin position="341"/>
        <end position="484"/>
    </location>
</feature>
<feature type="signal peptide" evidence="5">
    <location>
        <begin position="1"/>
        <end position="21"/>
    </location>
</feature>
<dbReference type="PANTHER" id="PTHR12378:SF80">
    <property type="entry name" value="IP06716P-RELATED"/>
    <property type="match status" value="1"/>
</dbReference>
<dbReference type="InterPro" id="IPR008580">
    <property type="entry name" value="PPPDE_dom"/>
</dbReference>
<evidence type="ECO:0000256" key="4">
    <source>
        <dbReference type="SAM" id="MobiDB-lite"/>
    </source>
</evidence>
<keyword evidence="5" id="KW-0732">Signal</keyword>
<dbReference type="InterPro" id="IPR042266">
    <property type="entry name" value="PPPDE_sf"/>
</dbReference>
<sequence length="509" mass="55913">MMAVRGLLLLTSSIQLGQVAAAEMPQVLTSMPQEARAARTASKETVAYLNRHIFAGNVLKPLGGGVEQWVVSFCPRWWQPCQQLEQTFVEAARHWQSELNTDPSVLRVRFAQVDCAVDKVLCNEQHVTTYPMVAIYRGGIQIGLKGIAREQSVTALEQFLQTNVQLVPKSQGTEEYGEPSSLPALGKLSASSSFLAPGNAGGLLAEFMRSPAGNSVVVGEPTAAWHSTDMSDVSKKTCSYITLLRILVEMNRQGSLGTLPFPSCPGVLHRLSSKSALSMETELEKERRKRQLCEAVQVEKLALETEVADLRARAGMACVEARISLRRKPFMGNLCCPAAPSPVIVHIYDVTGTAPMQVVNEVLRPFGTGAFHAAVEVHGREWSYGQTVRGPGIFENEPGECQEHSYREAIHMGYTDLSPFEVQMLLSEMAKRWPGREYNLLNKNCCHFSDELCQLLGVGELPSWVTNMAGAASKVGPGLRELRERLFNPFGINRESPDKSGSDENHASR</sequence>
<evidence type="ECO:0000256" key="2">
    <source>
        <dbReference type="ARBA" id="ARBA00022670"/>
    </source>
</evidence>
<dbReference type="Gene3D" id="3.90.1720.30">
    <property type="entry name" value="PPPDE domains"/>
    <property type="match status" value="1"/>
</dbReference>
<evidence type="ECO:0000259" key="6">
    <source>
        <dbReference type="PROSITE" id="PS51858"/>
    </source>
</evidence>
<dbReference type="GO" id="GO:0006508">
    <property type="term" value="P:proteolysis"/>
    <property type="evidence" value="ECO:0007669"/>
    <property type="project" value="UniProtKB-KW"/>
</dbReference>
<keyword evidence="3" id="KW-0378">Hydrolase</keyword>
<evidence type="ECO:0000256" key="3">
    <source>
        <dbReference type="ARBA" id="ARBA00022801"/>
    </source>
</evidence>
<dbReference type="CDD" id="cd02961">
    <property type="entry name" value="PDI_a_family"/>
    <property type="match status" value="1"/>
</dbReference>
<dbReference type="GO" id="GO:0016579">
    <property type="term" value="P:protein deubiquitination"/>
    <property type="evidence" value="ECO:0007669"/>
    <property type="project" value="TreeGrafter"/>
</dbReference>
<organism evidence="7 8">
    <name type="scientific">Symbiodinium necroappetens</name>
    <dbReference type="NCBI Taxonomy" id="1628268"/>
    <lineage>
        <taxon>Eukaryota</taxon>
        <taxon>Sar</taxon>
        <taxon>Alveolata</taxon>
        <taxon>Dinophyceae</taxon>
        <taxon>Suessiales</taxon>
        <taxon>Symbiodiniaceae</taxon>
        <taxon>Symbiodinium</taxon>
    </lineage>
</organism>
<dbReference type="AlphaFoldDB" id="A0A812Z6Q6"/>
<dbReference type="Gene3D" id="3.40.30.10">
    <property type="entry name" value="Glutaredoxin"/>
    <property type="match status" value="1"/>
</dbReference>
<comment type="caution">
    <text evidence="7">The sequence shown here is derived from an EMBL/GenBank/DDBJ whole genome shotgun (WGS) entry which is preliminary data.</text>
</comment>
<dbReference type="PANTHER" id="PTHR12378">
    <property type="entry name" value="DESUMOYLATING ISOPEPTIDASE"/>
    <property type="match status" value="1"/>
</dbReference>
<feature type="chain" id="PRO_5032363978" evidence="5">
    <location>
        <begin position="22"/>
        <end position="509"/>
    </location>
</feature>
<dbReference type="Pfam" id="PF05903">
    <property type="entry name" value="Peptidase_C97"/>
    <property type="match status" value="1"/>
</dbReference>
<feature type="compositionally biased region" description="Basic and acidic residues" evidence="4">
    <location>
        <begin position="495"/>
        <end position="509"/>
    </location>
</feature>
<dbReference type="GO" id="GO:0101005">
    <property type="term" value="F:deubiquitinase activity"/>
    <property type="evidence" value="ECO:0007669"/>
    <property type="project" value="TreeGrafter"/>
</dbReference>
<evidence type="ECO:0000313" key="7">
    <source>
        <dbReference type="EMBL" id="CAE7813272.1"/>
    </source>
</evidence>
<feature type="region of interest" description="Disordered" evidence="4">
    <location>
        <begin position="490"/>
        <end position="509"/>
    </location>
</feature>
<gene>
    <name evidence="7" type="primary">desi2</name>
    <name evidence="7" type="ORF">SNEC2469_LOCUS24112</name>
</gene>
<keyword evidence="8" id="KW-1185">Reference proteome</keyword>
<dbReference type="Proteomes" id="UP000601435">
    <property type="component" value="Unassembled WGS sequence"/>
</dbReference>
<accession>A0A812Z6Q6</accession>
<dbReference type="Pfam" id="PF00085">
    <property type="entry name" value="Thioredoxin"/>
    <property type="match status" value="1"/>
</dbReference>
<evidence type="ECO:0000256" key="1">
    <source>
        <dbReference type="ARBA" id="ARBA00008140"/>
    </source>
</evidence>
<reference evidence="7" key="1">
    <citation type="submission" date="2021-02" db="EMBL/GenBank/DDBJ databases">
        <authorList>
            <person name="Dougan E. K."/>
            <person name="Rhodes N."/>
            <person name="Thang M."/>
            <person name="Chan C."/>
        </authorList>
    </citation>
    <scope>NUCLEOTIDE SEQUENCE</scope>
</reference>
<protein>
    <submittedName>
        <fullName evidence="7">Desi2 protein</fullName>
    </submittedName>
</protein>
<dbReference type="SUPFAM" id="SSF52833">
    <property type="entry name" value="Thioredoxin-like"/>
    <property type="match status" value="1"/>
</dbReference>
<evidence type="ECO:0000313" key="8">
    <source>
        <dbReference type="Proteomes" id="UP000601435"/>
    </source>
</evidence>
<dbReference type="InterPro" id="IPR036249">
    <property type="entry name" value="Thioredoxin-like_sf"/>
</dbReference>
<dbReference type="EMBL" id="CAJNJA010045931">
    <property type="protein sequence ID" value="CAE7813272.1"/>
    <property type="molecule type" value="Genomic_DNA"/>
</dbReference>
<name>A0A812Z6Q6_9DINO</name>
<dbReference type="OrthoDB" id="408732at2759"/>
<proteinExistence type="inferred from homology"/>
<dbReference type="PROSITE" id="PS51858">
    <property type="entry name" value="PPPDE"/>
    <property type="match status" value="1"/>
</dbReference>